<evidence type="ECO:0000313" key="2">
    <source>
        <dbReference type="EMBL" id="MFB2896755.1"/>
    </source>
</evidence>
<proteinExistence type="predicted"/>
<organism evidence="2 3">
    <name type="scientific">Floridaenema flaviceps BLCC-F50</name>
    <dbReference type="NCBI Taxonomy" id="3153642"/>
    <lineage>
        <taxon>Bacteria</taxon>
        <taxon>Bacillati</taxon>
        <taxon>Cyanobacteriota</taxon>
        <taxon>Cyanophyceae</taxon>
        <taxon>Oscillatoriophycideae</taxon>
        <taxon>Aerosakkonematales</taxon>
        <taxon>Aerosakkonemataceae</taxon>
        <taxon>Floridanema</taxon>
        <taxon>Floridanema flaviceps</taxon>
    </lineage>
</organism>
<name>A0ABV4XYD4_9CYAN</name>
<keyword evidence="3" id="KW-1185">Reference proteome</keyword>
<dbReference type="EMBL" id="JBHFNR010000213">
    <property type="protein sequence ID" value="MFB2896755.1"/>
    <property type="molecule type" value="Genomic_DNA"/>
</dbReference>
<comment type="caution">
    <text evidence="2">The sequence shown here is derived from an EMBL/GenBank/DDBJ whole genome shotgun (WGS) entry which is preliminary data.</text>
</comment>
<dbReference type="Proteomes" id="UP001576784">
    <property type="component" value="Unassembled WGS sequence"/>
</dbReference>
<reference evidence="2 3" key="1">
    <citation type="submission" date="2024-09" db="EMBL/GenBank/DDBJ databases">
        <title>Floridaenema gen nov. (Aerosakkonemataceae, Aerosakkonematales ord. nov., Cyanobacteria) from benthic tropical and subtropical fresh waters, with the description of four new species.</title>
        <authorList>
            <person name="Moretto J.A."/>
            <person name="Berthold D.E."/>
            <person name="Lefler F.W."/>
            <person name="Huang I.-S."/>
            <person name="Laughinghouse H. IV."/>
        </authorList>
    </citation>
    <scope>NUCLEOTIDE SEQUENCE [LARGE SCALE GENOMIC DNA]</scope>
    <source>
        <strain evidence="2 3">BLCC-F50</strain>
    </source>
</reference>
<dbReference type="RefSeq" id="WP_413266378.1">
    <property type="nucleotide sequence ID" value="NZ_JBHFNR010000213.1"/>
</dbReference>
<gene>
    <name evidence="2" type="ORF">ACE1CI_27910</name>
</gene>
<feature type="region of interest" description="Disordered" evidence="1">
    <location>
        <begin position="410"/>
        <end position="430"/>
    </location>
</feature>
<protein>
    <submittedName>
        <fullName evidence="2">M23 family peptidase</fullName>
    </submittedName>
</protein>
<sequence>MLVTFLLKVFHSKEFKRFGQGCLGFIFAFVLSGLFLTSTQAQLPINNQPVAAIPTTTFKNAAIPDWSQINFSSLPGALSNGGFTVPSDIVPQLGFDPSRSWIAGQKPETFLTLGDFESAFYLQKFNLATIAQLVELDFSHLKLADLGTMKFQTITSLVNAIPTLKDAKIAKVLPINDLLSASLPQGFNSNQTIGQLLQQSPILGELSLEDIPLEAYPLFDSIPELPNTALGSFKDWERVLIKEVPGLSNVPFSQFPNPIQAVGSTVGLVDVTFGTAEQAQNRTISGSDRQGFSVKCDRDCTHIELAGDETVLGKQWISGKYQQVKGGHGVLARVNNGKEPTGRHPFGNAFKVAIWEVKETTGEASQALFFRMCMKFLGCTPYFIGPIPWLTYQEKMPIFLGLIEPSASNSVSTSTGATPPQLESTANNSRYQQKDSFQIPSATSQNLGFLTKKIADCKVTHNGVVLDALSNAISSSEGDYTSVGSYSCDRAGNCGRGLGSKQFMSNRSDVRSLISAKPGGTEFLSRLDSGQSITPDELLQYFNPQEQEDLFRSDATILVARAANTIDPQTGQSFTGSRLIERVGQMHFGGDSIPIDARASDVFDQLTVKSYGQKTRANYEQALRSMGCQ</sequence>
<accession>A0ABV4XYD4</accession>
<evidence type="ECO:0000256" key="1">
    <source>
        <dbReference type="SAM" id="MobiDB-lite"/>
    </source>
</evidence>
<evidence type="ECO:0000313" key="3">
    <source>
        <dbReference type="Proteomes" id="UP001576784"/>
    </source>
</evidence>